<protein>
    <submittedName>
        <fullName evidence="1">Uncharacterized protein</fullName>
    </submittedName>
</protein>
<evidence type="ECO:0000313" key="1">
    <source>
        <dbReference type="EMBL" id="CAD9681536.1"/>
    </source>
</evidence>
<accession>A0A7S2WDX3</accession>
<gene>
    <name evidence="1" type="ORF">EANT1437_LOCUS9814</name>
</gene>
<dbReference type="AlphaFoldDB" id="A0A7S2WDX3"/>
<organism evidence="1">
    <name type="scientific">Eucampia antarctica</name>
    <dbReference type="NCBI Taxonomy" id="49252"/>
    <lineage>
        <taxon>Eukaryota</taxon>
        <taxon>Sar</taxon>
        <taxon>Stramenopiles</taxon>
        <taxon>Ochrophyta</taxon>
        <taxon>Bacillariophyta</taxon>
        <taxon>Mediophyceae</taxon>
        <taxon>Biddulphiophycidae</taxon>
        <taxon>Hemiaulales</taxon>
        <taxon>Hemiaulaceae</taxon>
        <taxon>Eucampia</taxon>
    </lineage>
</organism>
<name>A0A7S2WDX3_9STRA</name>
<proteinExistence type="predicted"/>
<reference evidence="1" key="1">
    <citation type="submission" date="2021-01" db="EMBL/GenBank/DDBJ databases">
        <authorList>
            <person name="Corre E."/>
            <person name="Pelletier E."/>
            <person name="Niang G."/>
            <person name="Scheremetjew M."/>
            <person name="Finn R."/>
            <person name="Kale V."/>
            <person name="Holt S."/>
            <person name="Cochrane G."/>
            <person name="Meng A."/>
            <person name="Brown T."/>
            <person name="Cohen L."/>
        </authorList>
    </citation>
    <scope>NUCLEOTIDE SEQUENCE</scope>
    <source>
        <strain evidence="1">CCMP1452</strain>
    </source>
</reference>
<dbReference type="EMBL" id="HBHI01019128">
    <property type="protein sequence ID" value="CAD9681536.1"/>
    <property type="molecule type" value="Transcribed_RNA"/>
</dbReference>
<sequence>MHGFEVEIPTTHDLVHASRLNQLSAKAAKYDAIMSSITRSKYEGKANEDKILGYAASIKPQCGYSGLATIISFVIANLLTNARIQFDPEQLIASQPSPQNIQNLVTEHAVLDKFLLTLQSINRNPHVYLAPDKGDKKVIRI</sequence>